<sequence>MSAAMNYEETLLALARENTDLVVMTAENRAAIRNVPAELGDRFIDVGIAEQTMIGAAAGLALRGRRVVAHALATFLTLRAFEFVRTDIGIAELPLTLVGGVPGFLSEANGPTHQAIEDIAVMRAVPGMQVVCPADAEELVAALPAVIASREPTYMRYYAGPAAVEHTSRFELGRAEVLSEGSDVTLLTYGFLVREAARARAILEEAGVRVRLLNMRSLAPVDARAIVRAAQETGLLVVIEDHLRTGGLCTIVAETLLARSITARVLPIALDRWFRPALLADVLAYEGFTAEAIAKRVITELARRANDHRVWSTPNLEKSNQYYARAKELIPAATQTLAKGPGQYVRGVAPKYLQRGRGAHVWDVDGNEYIDLQMAIGPLSLGYGHPAVDRAIRDQLEDGITFSLMHPLEVEVAELVRECIPGADMVRFSKTGCDVTSAAIRLARAFTGRRKVLSCGYHGWHDWYIAVTDRRRGIPEDVAALTYTFEYNDLASVERALDDDTACVILEPVVFEMPRAGFLEELRALCTRRGALLVFDEMWTGFRLALGGAQEHFGVQADLACFSKAIANGMPLSVLTGRSDMMRLLERDVFFFTTFGGEALSLAAAKATITEMRANDVLSHLAAQGRKLRDGYNAIARRLGLEYTRAVGPDARNMVVFDGERSLLMKSFVQQELVRRGVLWGGFHNVSYAHGHADVERVLAVYEEALAGLRDAVSANRLRESLLGEPIEPMFRRTSNFDTRPAPKTWAFASQNGVPLR</sequence>
<dbReference type="InterPro" id="IPR015422">
    <property type="entry name" value="PyrdxlP-dep_Trfase_small"/>
</dbReference>
<keyword evidence="2" id="KW-0663">Pyridoxal phosphate</keyword>
<dbReference type="EMBL" id="CP089982">
    <property type="protein sequence ID" value="WXA90009.1"/>
    <property type="molecule type" value="Genomic_DNA"/>
</dbReference>
<dbReference type="Gene3D" id="3.40.50.920">
    <property type="match status" value="1"/>
</dbReference>
<dbReference type="SMART" id="SM00861">
    <property type="entry name" value="Transket_pyr"/>
    <property type="match status" value="1"/>
</dbReference>
<dbReference type="PANTHER" id="PTHR43713">
    <property type="entry name" value="GLUTAMATE-1-SEMIALDEHYDE 2,1-AMINOMUTASE"/>
    <property type="match status" value="1"/>
</dbReference>
<dbReference type="InterPro" id="IPR029061">
    <property type="entry name" value="THDP-binding"/>
</dbReference>
<dbReference type="GO" id="GO:0008483">
    <property type="term" value="F:transaminase activity"/>
    <property type="evidence" value="ECO:0007669"/>
    <property type="project" value="UniProtKB-KW"/>
</dbReference>
<dbReference type="SUPFAM" id="SSF52518">
    <property type="entry name" value="Thiamin diphosphate-binding fold (THDP-binding)"/>
    <property type="match status" value="1"/>
</dbReference>
<evidence type="ECO:0000313" key="4">
    <source>
        <dbReference type="EMBL" id="WXA90009.1"/>
    </source>
</evidence>
<name>A0ABZ2JZR4_9BACT</name>
<organism evidence="4 5">
    <name type="scientific">Pendulispora brunnea</name>
    <dbReference type="NCBI Taxonomy" id="2905690"/>
    <lineage>
        <taxon>Bacteria</taxon>
        <taxon>Pseudomonadati</taxon>
        <taxon>Myxococcota</taxon>
        <taxon>Myxococcia</taxon>
        <taxon>Myxococcales</taxon>
        <taxon>Sorangiineae</taxon>
        <taxon>Pendulisporaceae</taxon>
        <taxon>Pendulispora</taxon>
    </lineage>
</organism>
<dbReference type="Pfam" id="PF02779">
    <property type="entry name" value="Transket_pyr"/>
    <property type="match status" value="1"/>
</dbReference>
<evidence type="ECO:0000256" key="1">
    <source>
        <dbReference type="ARBA" id="ARBA00001933"/>
    </source>
</evidence>
<accession>A0ABZ2JZR4</accession>
<keyword evidence="4" id="KW-0808">Transferase</keyword>
<dbReference type="SUPFAM" id="SSF53383">
    <property type="entry name" value="PLP-dependent transferases"/>
    <property type="match status" value="1"/>
</dbReference>
<dbReference type="InterPro" id="IPR033248">
    <property type="entry name" value="Transketolase_C"/>
</dbReference>
<dbReference type="CDD" id="cd00610">
    <property type="entry name" value="OAT_like"/>
    <property type="match status" value="1"/>
</dbReference>
<dbReference type="InterPro" id="IPR005475">
    <property type="entry name" value="Transketolase-like_Pyr-bd"/>
</dbReference>
<dbReference type="Pfam" id="PF02780">
    <property type="entry name" value="Transketolase_C"/>
    <property type="match status" value="1"/>
</dbReference>
<dbReference type="InterPro" id="IPR015421">
    <property type="entry name" value="PyrdxlP-dep_Trfase_major"/>
</dbReference>
<dbReference type="Gene3D" id="3.40.640.10">
    <property type="entry name" value="Type I PLP-dependent aspartate aminotransferase-like (Major domain)"/>
    <property type="match status" value="1"/>
</dbReference>
<dbReference type="Proteomes" id="UP001379533">
    <property type="component" value="Chromosome"/>
</dbReference>
<dbReference type="InterPro" id="IPR015424">
    <property type="entry name" value="PyrdxlP-dep_Trfase"/>
</dbReference>
<reference evidence="4 5" key="1">
    <citation type="submission" date="2021-12" db="EMBL/GenBank/DDBJ databases">
        <title>Discovery of the Pendulisporaceae a myxobacterial family with distinct sporulation behavior and unique specialized metabolism.</title>
        <authorList>
            <person name="Garcia R."/>
            <person name="Popoff A."/>
            <person name="Bader C.D."/>
            <person name="Loehr J."/>
            <person name="Walesch S."/>
            <person name="Walt C."/>
            <person name="Boldt J."/>
            <person name="Bunk B."/>
            <person name="Haeckl F.J.F.P.J."/>
            <person name="Gunesch A.P."/>
            <person name="Birkelbach J."/>
            <person name="Nuebel U."/>
            <person name="Pietschmann T."/>
            <person name="Bach T."/>
            <person name="Mueller R."/>
        </authorList>
    </citation>
    <scope>NUCLEOTIDE SEQUENCE [LARGE SCALE GENOMIC DNA]</scope>
    <source>
        <strain evidence="4 5">MSr12523</strain>
    </source>
</reference>
<dbReference type="InterPro" id="IPR005814">
    <property type="entry name" value="Aminotrans_3"/>
</dbReference>
<evidence type="ECO:0000313" key="5">
    <source>
        <dbReference type="Proteomes" id="UP001379533"/>
    </source>
</evidence>
<protein>
    <submittedName>
        <fullName evidence="4">Aminotransferase class III-fold pyridoxal phosphate-dependent enzyme</fullName>
    </submittedName>
</protein>
<keyword evidence="4" id="KW-0032">Aminotransferase</keyword>
<dbReference type="Gene3D" id="3.90.1150.10">
    <property type="entry name" value="Aspartate Aminotransferase, domain 1"/>
    <property type="match status" value="1"/>
</dbReference>
<dbReference type="InterPro" id="IPR009014">
    <property type="entry name" value="Transketo_C/PFOR_II"/>
</dbReference>
<dbReference type="RefSeq" id="WP_394840622.1">
    <property type="nucleotide sequence ID" value="NZ_CP089982.1"/>
</dbReference>
<gene>
    <name evidence="4" type="ORF">LZC95_26340</name>
</gene>
<dbReference type="Pfam" id="PF00202">
    <property type="entry name" value="Aminotran_3"/>
    <property type="match status" value="1"/>
</dbReference>
<evidence type="ECO:0000259" key="3">
    <source>
        <dbReference type="SMART" id="SM00861"/>
    </source>
</evidence>
<keyword evidence="5" id="KW-1185">Reference proteome</keyword>
<comment type="cofactor">
    <cofactor evidence="1">
        <name>pyridoxal 5'-phosphate</name>
        <dbReference type="ChEBI" id="CHEBI:597326"/>
    </cofactor>
</comment>
<dbReference type="SUPFAM" id="SSF52922">
    <property type="entry name" value="TK C-terminal domain-like"/>
    <property type="match status" value="1"/>
</dbReference>
<dbReference type="PANTHER" id="PTHR43713:SF3">
    <property type="entry name" value="GLUTAMATE-1-SEMIALDEHYDE 2,1-AMINOMUTASE 1, CHLOROPLASTIC-RELATED"/>
    <property type="match status" value="1"/>
</dbReference>
<feature type="domain" description="Transketolase-like pyrimidine-binding" evidence="3">
    <location>
        <begin position="1"/>
        <end position="164"/>
    </location>
</feature>
<dbReference type="Gene3D" id="3.40.50.970">
    <property type="match status" value="1"/>
</dbReference>
<proteinExistence type="predicted"/>
<dbReference type="CDD" id="cd07033">
    <property type="entry name" value="TPP_PYR_DXS_TK_like"/>
    <property type="match status" value="1"/>
</dbReference>
<evidence type="ECO:0000256" key="2">
    <source>
        <dbReference type="ARBA" id="ARBA00022898"/>
    </source>
</evidence>